<dbReference type="InterPro" id="IPR018060">
    <property type="entry name" value="HTH_AraC"/>
</dbReference>
<accession>A0ABT5BVU6</accession>
<proteinExistence type="predicted"/>
<dbReference type="InterPro" id="IPR009057">
    <property type="entry name" value="Homeodomain-like_sf"/>
</dbReference>
<evidence type="ECO:0000313" key="5">
    <source>
        <dbReference type="EMBL" id="MDC0678266.1"/>
    </source>
</evidence>
<dbReference type="InterPro" id="IPR046532">
    <property type="entry name" value="DUF6597"/>
</dbReference>
<dbReference type="Pfam" id="PF20240">
    <property type="entry name" value="DUF6597"/>
    <property type="match status" value="1"/>
</dbReference>
<sequence>MKLVAPSAALAPFVRAFMLVEVDEETTHLRLPELGLVLGVRDRGAASVLDGESASRLPDAMLSGMTSTARLMRTSARGRITLALFRPGGAAAFFPQPLHELFGQTSTLLDLVPRADVERLSTRIAEASDDATRVAALESMLLERCQTAVLDPVVAAAVRALEEARGAVRIGALARHLGISQDPLEKRFRRAVGATPKQLASLLRLRHALEAWRPGSSLAELAQQAGYFDQSHFTRELRAVTGQPPGRFLRSSARR</sequence>
<dbReference type="RefSeq" id="WP_272095058.1">
    <property type="nucleotide sequence ID" value="NZ_JAQNDK010000001.1"/>
</dbReference>
<dbReference type="PROSITE" id="PS01124">
    <property type="entry name" value="HTH_ARAC_FAMILY_2"/>
    <property type="match status" value="1"/>
</dbReference>
<dbReference type="PANTHER" id="PTHR46796">
    <property type="entry name" value="HTH-TYPE TRANSCRIPTIONAL ACTIVATOR RHAS-RELATED"/>
    <property type="match status" value="1"/>
</dbReference>
<evidence type="ECO:0000256" key="1">
    <source>
        <dbReference type="ARBA" id="ARBA00023015"/>
    </source>
</evidence>
<evidence type="ECO:0000259" key="4">
    <source>
        <dbReference type="PROSITE" id="PS01124"/>
    </source>
</evidence>
<name>A0ABT5BVU6_9BACT</name>
<keyword evidence="6" id="KW-1185">Reference proteome</keyword>
<dbReference type="SMART" id="SM00342">
    <property type="entry name" value="HTH_ARAC"/>
    <property type="match status" value="1"/>
</dbReference>
<feature type="domain" description="HTH araC/xylS-type" evidence="4">
    <location>
        <begin position="151"/>
        <end position="251"/>
    </location>
</feature>
<dbReference type="Gene3D" id="1.10.10.60">
    <property type="entry name" value="Homeodomain-like"/>
    <property type="match status" value="1"/>
</dbReference>
<dbReference type="InterPro" id="IPR050204">
    <property type="entry name" value="AraC_XylS_family_regulators"/>
</dbReference>
<organism evidence="5 6">
    <name type="scientific">Sorangium atrum</name>
    <dbReference type="NCBI Taxonomy" id="2995308"/>
    <lineage>
        <taxon>Bacteria</taxon>
        <taxon>Pseudomonadati</taxon>
        <taxon>Myxococcota</taxon>
        <taxon>Polyangia</taxon>
        <taxon>Polyangiales</taxon>
        <taxon>Polyangiaceae</taxon>
        <taxon>Sorangium</taxon>
    </lineage>
</organism>
<keyword evidence="2" id="KW-0238">DNA-binding</keyword>
<dbReference type="PANTHER" id="PTHR46796:SF15">
    <property type="entry name" value="BLL1074 PROTEIN"/>
    <property type="match status" value="1"/>
</dbReference>
<dbReference type="SUPFAM" id="SSF46689">
    <property type="entry name" value="Homeodomain-like"/>
    <property type="match status" value="1"/>
</dbReference>
<reference evidence="5 6" key="1">
    <citation type="submission" date="2023-01" db="EMBL/GenBank/DDBJ databases">
        <title>Minimal conservation of predation-associated metabolite biosynthetic gene clusters underscores biosynthetic potential of Myxococcota including descriptions for ten novel species: Archangium lansinium sp. nov., Myxococcus landrumus sp. nov., Nannocystis bai.</title>
        <authorList>
            <person name="Ahearne A."/>
            <person name="Stevens C."/>
            <person name="Dowd S."/>
        </authorList>
    </citation>
    <scope>NUCLEOTIDE SEQUENCE [LARGE SCALE GENOMIC DNA]</scope>
    <source>
        <strain evidence="5 6">WIWO2</strain>
    </source>
</reference>
<keyword evidence="1" id="KW-0805">Transcription regulation</keyword>
<evidence type="ECO:0000256" key="3">
    <source>
        <dbReference type="ARBA" id="ARBA00023163"/>
    </source>
</evidence>
<protein>
    <submittedName>
        <fullName evidence="5">Helix-turn-helix transcriptional regulator</fullName>
    </submittedName>
</protein>
<evidence type="ECO:0000313" key="6">
    <source>
        <dbReference type="Proteomes" id="UP001217485"/>
    </source>
</evidence>
<dbReference type="EMBL" id="JAQNDK010000001">
    <property type="protein sequence ID" value="MDC0678266.1"/>
    <property type="molecule type" value="Genomic_DNA"/>
</dbReference>
<comment type="caution">
    <text evidence="5">The sequence shown here is derived from an EMBL/GenBank/DDBJ whole genome shotgun (WGS) entry which is preliminary data.</text>
</comment>
<dbReference type="Proteomes" id="UP001217485">
    <property type="component" value="Unassembled WGS sequence"/>
</dbReference>
<gene>
    <name evidence="5" type="ORF">POL72_11020</name>
</gene>
<dbReference type="Pfam" id="PF12833">
    <property type="entry name" value="HTH_18"/>
    <property type="match status" value="1"/>
</dbReference>
<evidence type="ECO:0000256" key="2">
    <source>
        <dbReference type="ARBA" id="ARBA00023125"/>
    </source>
</evidence>
<keyword evidence="3" id="KW-0804">Transcription</keyword>